<feature type="signal peptide" evidence="3">
    <location>
        <begin position="1"/>
        <end position="23"/>
    </location>
</feature>
<dbReference type="Proteomes" id="UP000504629">
    <property type="component" value="Unplaced"/>
</dbReference>
<organism evidence="4 5">
    <name type="scientific">Bombyx mandarina</name>
    <name type="common">Wild silk moth</name>
    <name type="synonym">Wild silkworm</name>
    <dbReference type="NCBI Taxonomy" id="7092"/>
    <lineage>
        <taxon>Eukaryota</taxon>
        <taxon>Metazoa</taxon>
        <taxon>Ecdysozoa</taxon>
        <taxon>Arthropoda</taxon>
        <taxon>Hexapoda</taxon>
        <taxon>Insecta</taxon>
        <taxon>Pterygota</taxon>
        <taxon>Neoptera</taxon>
        <taxon>Endopterygota</taxon>
        <taxon>Lepidoptera</taxon>
        <taxon>Glossata</taxon>
        <taxon>Ditrysia</taxon>
        <taxon>Bombycoidea</taxon>
        <taxon>Bombycidae</taxon>
        <taxon>Bombycinae</taxon>
        <taxon>Bombyx</taxon>
    </lineage>
</organism>
<name>A0A6J2JTT8_BOMMA</name>
<keyword evidence="3" id="KW-0732">Signal</keyword>
<dbReference type="SMART" id="SM00364">
    <property type="entry name" value="LRR_BAC"/>
    <property type="match status" value="11"/>
</dbReference>
<dbReference type="FunFam" id="3.80.10.10:FF:001164">
    <property type="entry name" value="GH01279p"/>
    <property type="match status" value="1"/>
</dbReference>
<evidence type="ECO:0000313" key="5">
    <source>
        <dbReference type="RefSeq" id="XP_028032357.1"/>
    </source>
</evidence>
<reference evidence="5" key="1">
    <citation type="submission" date="2025-08" db="UniProtKB">
        <authorList>
            <consortium name="RefSeq"/>
        </authorList>
    </citation>
    <scope>IDENTIFICATION</scope>
    <source>
        <tissue evidence="5">Silk gland</tissue>
    </source>
</reference>
<dbReference type="RefSeq" id="XP_028032357.1">
    <property type="nucleotide sequence ID" value="XM_028176556.1"/>
</dbReference>
<dbReference type="GeneID" id="114244669"/>
<dbReference type="AlphaFoldDB" id="A0A6J2JTT8"/>
<proteinExistence type="predicted"/>
<dbReference type="PROSITE" id="PS51450">
    <property type="entry name" value="LRR"/>
    <property type="match status" value="6"/>
</dbReference>
<dbReference type="KEGG" id="bman:114244669"/>
<evidence type="ECO:0000256" key="2">
    <source>
        <dbReference type="ARBA" id="ARBA00022737"/>
    </source>
</evidence>
<dbReference type="Pfam" id="PF13855">
    <property type="entry name" value="LRR_8"/>
    <property type="match status" value="7"/>
</dbReference>
<dbReference type="SMART" id="SM00365">
    <property type="entry name" value="LRR_SD22"/>
    <property type="match status" value="9"/>
</dbReference>
<gene>
    <name evidence="5" type="primary">LOC114244669</name>
</gene>
<feature type="chain" id="PRO_5026758237" evidence="3">
    <location>
        <begin position="24"/>
        <end position="1226"/>
    </location>
</feature>
<dbReference type="OrthoDB" id="10022853at2759"/>
<dbReference type="PANTHER" id="PTHR45712:SF22">
    <property type="entry name" value="INSULIN-LIKE GROWTH FACTOR-BINDING PROTEIN COMPLEX ACID LABILE SUBUNIT"/>
    <property type="match status" value="1"/>
</dbReference>
<evidence type="ECO:0000313" key="4">
    <source>
        <dbReference type="Proteomes" id="UP000504629"/>
    </source>
</evidence>
<evidence type="ECO:0000256" key="3">
    <source>
        <dbReference type="SAM" id="SignalP"/>
    </source>
</evidence>
<dbReference type="InterPro" id="IPR032675">
    <property type="entry name" value="LRR_dom_sf"/>
</dbReference>
<keyword evidence="4" id="KW-1185">Reference proteome</keyword>
<dbReference type="Pfam" id="PF00560">
    <property type="entry name" value="LRR_1"/>
    <property type="match status" value="1"/>
</dbReference>
<evidence type="ECO:0000256" key="1">
    <source>
        <dbReference type="ARBA" id="ARBA00022614"/>
    </source>
</evidence>
<keyword evidence="1" id="KW-0433">Leucine-rich repeat</keyword>
<dbReference type="SMART" id="SM00369">
    <property type="entry name" value="LRR_TYP"/>
    <property type="match status" value="28"/>
</dbReference>
<sequence>MQQWSACWIHAALAVMLLPGARAPARPCPRNSLCYCRADHFACNYVPFHRFPETDPEVWHVSVSQARLGTLGEGALDGRRLRTLVLVASHLYHIEPGAFSSMTSTLASLDLGNNEFTEIPIEALRELKVLNWLNLQNNYISELNSDFDWGFLSDSLSSLSLSNNHLYILNEGSLSSLHQLAQLDLDGNRLHAVNPNSLPQSLALLRLSDNILTYFPCLTLAGLPRLLHLHLRNNILRPSLNHTCRGERTKIESLDLSHNELDDRFVLSFQHRLQLKQLILDFNDFTAIPPFVMDSGRLEKLSISYNKLSYVSDAMIHALKRDLERLELDYNEIAILSGSVKEMVRLKHLSLAYNHLEEINDLPPNLYSLSLSGNFLLTFPVGLSTLSPASLAYLDLGYNQISVLSPESFGVWSEALVTLNLKGNRITQLVAGSFPLTLPLRELVLSFNDLYYVDPNAFANLTMLQVLELSSTLFSGEFPVSSYFDNLTWLSLDNNNVHYVSSGDLQNFPSLQYLNLEFNKITEFPSEVTLTSDRSNRLKELRLSYNYISKINSEFLSDLVELQSLDLSYNRVYNISENGFSNLHNLVYLSLSGNAVEFIAERAFRRLPKLEALDMHENNLLVFSTDCFENVSNDETNFSVNVSRNRISVLTGGLAVSINTLDLSFNFLESVSRHFFDSIGPALRQLIVSHNRLMHLDNIAFGFLPSLEVLMLHDNSISAIKKKSFAEMSSLQILDLSRNKISQLAVEQFHNMRRLRHLRLARNVLRSLPRDVFKNTILEHLDLNDNHIAIFPSSALAQVGFTLRRLELAQNHLEYLDAAMFHAIAFLHELTLARNTLTVLSDNTFAGLTRLRQLDLSHNPVKTNFKELFHNLPRLRKLILADAGLKSIPHLPLANLTELDLSGNFMSSFREPEVRRLMNLRALNLARNKFTSLQPAMWAALPKLCNLDVSQNPIVRVTRGSFEGLDRLLHLRMPQLRQLEVVEPRAFRPLVSLRTLDLESPIGSGRAEASLADISLSIPTLESLSVLVRESVLDTQLHGLRAPKLRSLEVHGVALRRVSAHAFVSLGQQRALTLRLRRTSITALPPGIVKPVARVPHLALDFSANQLVTFGPATLYPNLTGWNRLATKLLPGGLILSENPLRCGCSVSWVGAWLRRWTAEVGGWSRDGRDAARRSACMISGTLVPLLSLEADEAECHASALSSRALTHRPHTMRSFQWIVLLYALS</sequence>
<dbReference type="PANTHER" id="PTHR45712">
    <property type="entry name" value="AGAP008170-PA"/>
    <property type="match status" value="1"/>
</dbReference>
<accession>A0A6J2JTT8</accession>
<dbReference type="InterPro" id="IPR050333">
    <property type="entry name" value="SLRP"/>
</dbReference>
<dbReference type="SUPFAM" id="SSF52058">
    <property type="entry name" value="L domain-like"/>
    <property type="match status" value="4"/>
</dbReference>
<protein>
    <submittedName>
        <fullName evidence="5">Chaoptin-like</fullName>
    </submittedName>
</protein>
<dbReference type="SUPFAM" id="SSF52047">
    <property type="entry name" value="RNI-like"/>
    <property type="match status" value="1"/>
</dbReference>
<dbReference type="InterPro" id="IPR001611">
    <property type="entry name" value="Leu-rich_rpt"/>
</dbReference>
<dbReference type="InterPro" id="IPR003591">
    <property type="entry name" value="Leu-rich_rpt_typical-subtyp"/>
</dbReference>
<dbReference type="Gene3D" id="3.80.10.10">
    <property type="entry name" value="Ribonuclease Inhibitor"/>
    <property type="match status" value="7"/>
</dbReference>
<keyword evidence="2" id="KW-0677">Repeat</keyword>